<evidence type="ECO:0000256" key="2">
    <source>
        <dbReference type="ARBA" id="ARBA00022692"/>
    </source>
</evidence>
<dbReference type="PANTHER" id="PTHR43427:SF12">
    <property type="entry name" value="CHLORIDE TRANSPORTER"/>
    <property type="match status" value="1"/>
</dbReference>
<dbReference type="InterPro" id="IPR001807">
    <property type="entry name" value="ClC"/>
</dbReference>
<feature type="transmembrane region" description="Helical" evidence="5">
    <location>
        <begin position="353"/>
        <end position="374"/>
    </location>
</feature>
<keyword evidence="4 5" id="KW-0472">Membrane</keyword>
<reference evidence="6 7" key="1">
    <citation type="submission" date="2020-08" db="EMBL/GenBank/DDBJ databases">
        <title>Genome public.</title>
        <authorList>
            <person name="Liu C."/>
            <person name="Sun Q."/>
        </authorList>
    </citation>
    <scope>NUCLEOTIDE SEQUENCE [LARGE SCALE GENOMIC DNA]</scope>
    <source>
        <strain evidence="6 7">3_YM_SP_D4_24.mj</strain>
    </source>
</reference>
<sequence length="414" mass="44342">MKHLSIREYIPVLLYTIMGVLIGIIVGAVDAIFGRVLLGITAFRGEHVTVLVPFLALAGVAILLLYQKISPKSQKGMGLIFETGFEENEEIPKALIPIIMVSTWLTHLFGGSAGREGVAVQIGAAVSHTIGKKFEVISGKTEKNGKIFLIMGMAAGFGGLFQTPLAATFFALEVLVVGALFYEAMLPAMSAAFTASFTSHLLGLEKFSVSFSDTFSVNPQTIAKLILIAIVFGITGGAFSYFLAFAKEKLAKFIKNPYRRIFFTGIILSILFLLLWKGRYCGLGTNLISASFAGEKVYVFDFLLKAVFTIVTLAAGFQGGEVTPLFSIGATLGVILASALGLPVLLVAGLGYAAVFGSATNTLIAPILIGVEVFGPEHVVWFAIICMIAFACNGNKTIYGKQRLSKMSDFNRIK</sequence>
<proteinExistence type="predicted"/>
<evidence type="ECO:0000256" key="5">
    <source>
        <dbReference type="SAM" id="Phobius"/>
    </source>
</evidence>
<dbReference type="InterPro" id="IPR050368">
    <property type="entry name" value="ClC-type_chloride_channel"/>
</dbReference>
<dbReference type="SUPFAM" id="SSF81340">
    <property type="entry name" value="Clc chloride channel"/>
    <property type="match status" value="1"/>
</dbReference>
<dbReference type="RefSeq" id="WP_118701437.1">
    <property type="nucleotide sequence ID" value="NZ_JACRTP010000007.1"/>
</dbReference>
<comment type="subcellular location">
    <subcellularLocation>
        <location evidence="1">Membrane</location>
        <topology evidence="1">Multi-pass membrane protein</topology>
    </subcellularLocation>
</comment>
<keyword evidence="2 5" id="KW-0812">Transmembrane</keyword>
<accession>A0ABR7PDZ1</accession>
<evidence type="ECO:0000256" key="4">
    <source>
        <dbReference type="ARBA" id="ARBA00023136"/>
    </source>
</evidence>
<feature type="transmembrane region" description="Helical" evidence="5">
    <location>
        <begin position="380"/>
        <end position="399"/>
    </location>
</feature>
<feature type="transmembrane region" description="Helical" evidence="5">
    <location>
        <begin position="297"/>
        <end position="319"/>
    </location>
</feature>
<dbReference type="PANTHER" id="PTHR43427">
    <property type="entry name" value="CHLORIDE CHANNEL PROTEIN CLC-E"/>
    <property type="match status" value="1"/>
</dbReference>
<dbReference type="PRINTS" id="PR00762">
    <property type="entry name" value="CLCHANNEL"/>
</dbReference>
<keyword evidence="3 5" id="KW-1133">Transmembrane helix</keyword>
<evidence type="ECO:0000313" key="7">
    <source>
        <dbReference type="Proteomes" id="UP000661649"/>
    </source>
</evidence>
<comment type="caution">
    <text evidence="6">The sequence shown here is derived from an EMBL/GenBank/DDBJ whole genome shotgun (WGS) entry which is preliminary data.</text>
</comment>
<feature type="transmembrane region" description="Helical" evidence="5">
    <location>
        <begin position="258"/>
        <end position="276"/>
    </location>
</feature>
<gene>
    <name evidence="6" type="ORF">H8712_13715</name>
</gene>
<feature type="transmembrane region" description="Helical" evidence="5">
    <location>
        <begin position="12"/>
        <end position="36"/>
    </location>
</feature>
<feature type="transmembrane region" description="Helical" evidence="5">
    <location>
        <begin position="184"/>
        <end position="204"/>
    </location>
</feature>
<feature type="transmembrane region" description="Helical" evidence="5">
    <location>
        <begin position="225"/>
        <end position="246"/>
    </location>
</feature>
<dbReference type="Gene3D" id="1.10.3080.10">
    <property type="entry name" value="Clc chloride channel"/>
    <property type="match status" value="1"/>
</dbReference>
<keyword evidence="7" id="KW-1185">Reference proteome</keyword>
<evidence type="ECO:0000313" key="6">
    <source>
        <dbReference type="EMBL" id="MBC8629648.1"/>
    </source>
</evidence>
<dbReference type="InterPro" id="IPR014743">
    <property type="entry name" value="Cl-channel_core"/>
</dbReference>
<dbReference type="EMBL" id="JACRTP010000007">
    <property type="protein sequence ID" value="MBC8629648.1"/>
    <property type="molecule type" value="Genomic_DNA"/>
</dbReference>
<organism evidence="6 7">
    <name type="scientific">Blautia stercoris</name>
    <dbReference type="NCBI Taxonomy" id="871664"/>
    <lineage>
        <taxon>Bacteria</taxon>
        <taxon>Bacillati</taxon>
        <taxon>Bacillota</taxon>
        <taxon>Clostridia</taxon>
        <taxon>Lachnospirales</taxon>
        <taxon>Lachnospiraceae</taxon>
        <taxon>Blautia</taxon>
    </lineage>
</organism>
<feature type="transmembrane region" description="Helical" evidence="5">
    <location>
        <begin position="325"/>
        <end position="346"/>
    </location>
</feature>
<evidence type="ECO:0000256" key="3">
    <source>
        <dbReference type="ARBA" id="ARBA00022989"/>
    </source>
</evidence>
<feature type="transmembrane region" description="Helical" evidence="5">
    <location>
        <begin position="48"/>
        <end position="66"/>
    </location>
</feature>
<dbReference type="Pfam" id="PF00654">
    <property type="entry name" value="Voltage_CLC"/>
    <property type="match status" value="1"/>
</dbReference>
<dbReference type="Proteomes" id="UP000661649">
    <property type="component" value="Unassembled WGS sequence"/>
</dbReference>
<name>A0ABR7PDZ1_9FIRM</name>
<evidence type="ECO:0000256" key="1">
    <source>
        <dbReference type="ARBA" id="ARBA00004141"/>
    </source>
</evidence>
<protein>
    <submittedName>
        <fullName evidence="6">Chloride channel protein</fullName>
    </submittedName>
</protein>
<feature type="transmembrane region" description="Helical" evidence="5">
    <location>
        <begin position="147"/>
        <end position="172"/>
    </location>
</feature>